<proteinExistence type="predicted"/>
<evidence type="ECO:0000313" key="3">
    <source>
        <dbReference type="Proteomes" id="UP000800082"/>
    </source>
</evidence>
<protein>
    <submittedName>
        <fullName evidence="2">Uncharacterized protein</fullName>
    </submittedName>
</protein>
<reference evidence="2" key="1">
    <citation type="journal article" date="2020" name="Stud. Mycol.">
        <title>101 Dothideomycetes genomes: a test case for predicting lifestyles and emergence of pathogens.</title>
        <authorList>
            <person name="Haridas S."/>
            <person name="Albert R."/>
            <person name="Binder M."/>
            <person name="Bloem J."/>
            <person name="Labutti K."/>
            <person name="Salamov A."/>
            <person name="Andreopoulos B."/>
            <person name="Baker S."/>
            <person name="Barry K."/>
            <person name="Bills G."/>
            <person name="Bluhm B."/>
            <person name="Cannon C."/>
            <person name="Castanera R."/>
            <person name="Culley D."/>
            <person name="Daum C."/>
            <person name="Ezra D."/>
            <person name="Gonzalez J."/>
            <person name="Henrissat B."/>
            <person name="Kuo A."/>
            <person name="Liang C."/>
            <person name="Lipzen A."/>
            <person name="Lutzoni F."/>
            <person name="Magnuson J."/>
            <person name="Mondo S."/>
            <person name="Nolan M."/>
            <person name="Ohm R."/>
            <person name="Pangilinan J."/>
            <person name="Park H.-J."/>
            <person name="Ramirez L."/>
            <person name="Alfaro M."/>
            <person name="Sun H."/>
            <person name="Tritt A."/>
            <person name="Yoshinaga Y."/>
            <person name="Zwiers L.-H."/>
            <person name="Turgeon B."/>
            <person name="Goodwin S."/>
            <person name="Spatafora J."/>
            <person name="Crous P."/>
            <person name="Grigoriev I."/>
        </authorList>
    </citation>
    <scope>NUCLEOTIDE SEQUENCE</scope>
    <source>
        <strain evidence="2">CBS 183.55</strain>
    </source>
</reference>
<accession>A0A6A5RIA5</accession>
<sequence>MSSQASPPIDLPRRNLRPRSPPTSPPLPVKRSKAGPPLPGPLKAAILAKRAEWLEANKLERAEVSDPIERDLEVLERQARDVNADAFRRWRERVYRGVE</sequence>
<dbReference type="Proteomes" id="UP000800082">
    <property type="component" value="Unassembled WGS sequence"/>
</dbReference>
<dbReference type="EMBL" id="ML978973">
    <property type="protein sequence ID" value="KAF1927203.1"/>
    <property type="molecule type" value="Genomic_DNA"/>
</dbReference>
<organism evidence="2 3">
    <name type="scientific">Didymella exigua CBS 183.55</name>
    <dbReference type="NCBI Taxonomy" id="1150837"/>
    <lineage>
        <taxon>Eukaryota</taxon>
        <taxon>Fungi</taxon>
        <taxon>Dikarya</taxon>
        <taxon>Ascomycota</taxon>
        <taxon>Pezizomycotina</taxon>
        <taxon>Dothideomycetes</taxon>
        <taxon>Pleosporomycetidae</taxon>
        <taxon>Pleosporales</taxon>
        <taxon>Pleosporineae</taxon>
        <taxon>Didymellaceae</taxon>
        <taxon>Didymella</taxon>
    </lineage>
</organism>
<keyword evidence="3" id="KW-1185">Reference proteome</keyword>
<evidence type="ECO:0000313" key="2">
    <source>
        <dbReference type="EMBL" id="KAF1927203.1"/>
    </source>
</evidence>
<gene>
    <name evidence="2" type="ORF">M421DRAFT_6394</name>
</gene>
<feature type="compositionally biased region" description="Pro residues" evidence="1">
    <location>
        <begin position="19"/>
        <end position="28"/>
    </location>
</feature>
<feature type="region of interest" description="Disordered" evidence="1">
    <location>
        <begin position="1"/>
        <end position="41"/>
    </location>
</feature>
<dbReference type="AlphaFoldDB" id="A0A6A5RIA5"/>
<name>A0A6A5RIA5_9PLEO</name>
<dbReference type="GeneID" id="54353767"/>
<evidence type="ECO:0000256" key="1">
    <source>
        <dbReference type="SAM" id="MobiDB-lite"/>
    </source>
</evidence>
<dbReference type="RefSeq" id="XP_033447455.1">
    <property type="nucleotide sequence ID" value="XM_033596100.1"/>
</dbReference>